<organism evidence="2 3">
    <name type="scientific">Ponticoccus alexandrii</name>
    <dbReference type="NCBI Taxonomy" id="1943633"/>
    <lineage>
        <taxon>Bacteria</taxon>
        <taxon>Pseudomonadati</taxon>
        <taxon>Pseudomonadota</taxon>
        <taxon>Alphaproteobacteria</taxon>
        <taxon>Rhodobacterales</taxon>
        <taxon>Roseobacteraceae</taxon>
        <taxon>Ponticoccus</taxon>
    </lineage>
</organism>
<feature type="transmembrane region" description="Helical" evidence="1">
    <location>
        <begin position="57"/>
        <end position="79"/>
    </location>
</feature>
<gene>
    <name evidence="2" type="ORF">GQA70_06110</name>
</gene>
<keyword evidence="1" id="KW-1133">Transmembrane helix</keyword>
<sequence length="90" mass="9173">MLLSVPFAAFFLALIAGHQAMSRGRGAVLAGLAALLAALGGWAFWREATTPGLDVLLYTLLIWGAVLPGLVALGLGALAGRFDPGARQAA</sequence>
<dbReference type="EMBL" id="CP047166">
    <property type="protein sequence ID" value="QRF65925.1"/>
    <property type="molecule type" value="Genomic_DNA"/>
</dbReference>
<name>A0ABX7F5W6_9RHOB</name>
<keyword evidence="3" id="KW-1185">Reference proteome</keyword>
<protein>
    <submittedName>
        <fullName evidence="2">Uncharacterized protein</fullName>
    </submittedName>
</protein>
<reference evidence="2 3" key="1">
    <citation type="submission" date="2019-12" db="EMBL/GenBank/DDBJ databases">
        <title>Complete Genome Sequence of a Quorum-Sensing Bacterium,Rhodobacteraceae bacterium C31, Isolated from a marine microalgae symbiotic bacteria.</title>
        <authorList>
            <person name="Zhang Y."/>
        </authorList>
    </citation>
    <scope>NUCLEOTIDE SEQUENCE [LARGE SCALE GENOMIC DNA]</scope>
    <source>
        <strain evidence="2 3">C31</strain>
    </source>
</reference>
<keyword evidence="1" id="KW-0812">Transmembrane</keyword>
<evidence type="ECO:0000313" key="3">
    <source>
        <dbReference type="Proteomes" id="UP000596387"/>
    </source>
</evidence>
<evidence type="ECO:0000313" key="2">
    <source>
        <dbReference type="EMBL" id="QRF65925.1"/>
    </source>
</evidence>
<dbReference type="RefSeq" id="WP_156145578.1">
    <property type="nucleotide sequence ID" value="NZ_CP047166.1"/>
</dbReference>
<keyword evidence="1" id="KW-0472">Membrane</keyword>
<dbReference type="Proteomes" id="UP000596387">
    <property type="component" value="Chromosome"/>
</dbReference>
<feature type="transmembrane region" description="Helical" evidence="1">
    <location>
        <begin position="27"/>
        <end position="45"/>
    </location>
</feature>
<proteinExistence type="predicted"/>
<accession>A0ABX7F5W6</accession>
<evidence type="ECO:0000256" key="1">
    <source>
        <dbReference type="SAM" id="Phobius"/>
    </source>
</evidence>